<protein>
    <submittedName>
        <fullName evidence="2">Glyoxalase</fullName>
    </submittedName>
</protein>
<organism evidence="2 3">
    <name type="scientific">Dyella japonica DSM 16301</name>
    <dbReference type="NCBI Taxonomy" id="1440762"/>
    <lineage>
        <taxon>Bacteria</taxon>
        <taxon>Pseudomonadati</taxon>
        <taxon>Pseudomonadota</taxon>
        <taxon>Gammaproteobacteria</taxon>
        <taxon>Lysobacterales</taxon>
        <taxon>Rhodanobacteraceae</taxon>
        <taxon>Dyella</taxon>
    </lineage>
</organism>
<evidence type="ECO:0000313" key="3">
    <source>
        <dbReference type="Proteomes" id="UP000035481"/>
    </source>
</evidence>
<name>A0A0G9H9T5_9GAMM</name>
<reference evidence="2 3" key="1">
    <citation type="journal article" date="2015" name="Antonie Van Leeuwenhoek">
        <title>A phylogenomic and molecular marker based taxonomic framework for the order Xanthomonadales: proposal to transfer the families Algiphilaceae and Solimonadaceae to the order Nevskiales ord. nov. and to create a new family within the order Xanthomonadales, the family Rhodanobacteraceae fam. nov., containing the genus Rhodanobacter and its closest relatives.</title>
        <authorList>
            <person name="Naushad S."/>
            <person name="Adeolu M."/>
            <person name="Wong S."/>
            <person name="Sohail M."/>
            <person name="Schellhorn H.E."/>
            <person name="Gupta R.S."/>
        </authorList>
    </citation>
    <scope>NUCLEOTIDE SEQUENCE [LARGE SCALE GENOMIC DNA]</scope>
    <source>
        <strain evidence="2 3">DSM 16301</strain>
    </source>
</reference>
<dbReference type="STRING" id="1440762.Y882_00520"/>
<feature type="domain" description="VOC" evidence="1">
    <location>
        <begin position="17"/>
        <end position="158"/>
    </location>
</feature>
<dbReference type="InterPro" id="IPR004360">
    <property type="entry name" value="Glyas_Fos-R_dOase_dom"/>
</dbReference>
<dbReference type="AlphaFoldDB" id="A0A0G9H9T5"/>
<sequence length="224" mass="24606">MSTPAVETPQQRGVDMKFEIVVIPVSDVDRAKRFYLSLGWRLDADFASDDGYFRVLQFTPPGSGCSVIFGKNVTSAAPGSAQGLYLIVSDVETARKELVDRGVAISEVFHGAGAYAGQDEPYLFGRVRVSGPDPERSSYRSFASFRDPDGNGWLFQEITHRLPGRVDTGVATYTSSAELADALRRAGAAHGEHEKRNGGKHDENWPDWYAEFMLSEQTGKEPPL</sequence>
<dbReference type="InterPro" id="IPR029068">
    <property type="entry name" value="Glyas_Bleomycin-R_OHBP_Dase"/>
</dbReference>
<dbReference type="RefSeq" id="WP_046969888.1">
    <property type="nucleotide sequence ID" value="NZ_JPLA01000001.1"/>
</dbReference>
<dbReference type="OrthoDB" id="9794917at2"/>
<comment type="caution">
    <text evidence="2">The sequence shown here is derived from an EMBL/GenBank/DDBJ whole genome shotgun (WGS) entry which is preliminary data.</text>
</comment>
<dbReference type="Pfam" id="PF00903">
    <property type="entry name" value="Glyoxalase"/>
    <property type="match status" value="1"/>
</dbReference>
<dbReference type="PATRIC" id="fig|1440762.4.peg.100"/>
<accession>A0A0G9H9T5</accession>
<dbReference type="Gene3D" id="3.10.180.10">
    <property type="entry name" value="2,3-Dihydroxybiphenyl 1,2-Dioxygenase, domain 1"/>
    <property type="match status" value="1"/>
</dbReference>
<dbReference type="Proteomes" id="UP000035481">
    <property type="component" value="Unassembled WGS sequence"/>
</dbReference>
<evidence type="ECO:0000313" key="2">
    <source>
        <dbReference type="EMBL" id="KLD66191.1"/>
    </source>
</evidence>
<gene>
    <name evidence="2" type="ORF">Y882_00520</name>
</gene>
<dbReference type="InterPro" id="IPR037523">
    <property type="entry name" value="VOC_core"/>
</dbReference>
<proteinExistence type="predicted"/>
<dbReference type="PROSITE" id="PS51819">
    <property type="entry name" value="VOC"/>
    <property type="match status" value="1"/>
</dbReference>
<dbReference type="EMBL" id="JPLA01000001">
    <property type="protein sequence ID" value="KLD66191.1"/>
    <property type="molecule type" value="Genomic_DNA"/>
</dbReference>
<dbReference type="SUPFAM" id="SSF54593">
    <property type="entry name" value="Glyoxalase/Bleomycin resistance protein/Dihydroxybiphenyl dioxygenase"/>
    <property type="match status" value="1"/>
</dbReference>
<evidence type="ECO:0000259" key="1">
    <source>
        <dbReference type="PROSITE" id="PS51819"/>
    </source>
</evidence>